<dbReference type="Pfam" id="PF07811">
    <property type="entry name" value="TadE"/>
    <property type="match status" value="1"/>
</dbReference>
<dbReference type="AlphaFoldDB" id="A0A220U411"/>
<evidence type="ECO:0000313" key="3">
    <source>
        <dbReference type="EMBL" id="ASK62847.1"/>
    </source>
</evidence>
<dbReference type="KEGG" id="vil:CFK37_12160"/>
<dbReference type="RefSeq" id="WP_089062106.1">
    <property type="nucleotide sequence ID" value="NZ_CP022315.1"/>
</dbReference>
<protein>
    <recommendedName>
        <fullName evidence="2">TadE-like domain-containing protein</fullName>
    </recommendedName>
</protein>
<dbReference type="OrthoDB" id="2703555at2"/>
<keyword evidence="4" id="KW-1185">Reference proteome</keyword>
<accession>A0A220U411</accession>
<reference evidence="3 4" key="1">
    <citation type="submission" date="2017-07" db="EMBL/GenBank/DDBJ databases">
        <title>Virgibacillus sp. LM2416.</title>
        <authorList>
            <person name="Tak E.J."/>
            <person name="Bae J.-W."/>
        </authorList>
    </citation>
    <scope>NUCLEOTIDE SEQUENCE [LARGE SCALE GENOMIC DNA]</scope>
    <source>
        <strain evidence="3 4">LM2416</strain>
    </source>
</reference>
<evidence type="ECO:0000313" key="4">
    <source>
        <dbReference type="Proteomes" id="UP000198312"/>
    </source>
</evidence>
<feature type="domain" description="TadE-like" evidence="2">
    <location>
        <begin position="10"/>
        <end position="51"/>
    </location>
</feature>
<organism evidence="3 4">
    <name type="scientific">Virgibacillus phasianinus</name>
    <dbReference type="NCBI Taxonomy" id="2017483"/>
    <lineage>
        <taxon>Bacteria</taxon>
        <taxon>Bacillati</taxon>
        <taxon>Bacillota</taxon>
        <taxon>Bacilli</taxon>
        <taxon>Bacillales</taxon>
        <taxon>Bacillaceae</taxon>
        <taxon>Virgibacillus</taxon>
    </lineage>
</organism>
<feature type="transmembrane region" description="Helical" evidence="1">
    <location>
        <begin position="12"/>
        <end position="38"/>
    </location>
</feature>
<sequence length="211" mass="22773">MKSFCKDDRGSFTIEASFVFPSLLLFTLLGVFFCIIIFQIGTANYVAQKAAAQTAYVWDNSNKDLETGEFAKKYYAGLDTGGDGLYWRITDNGILGIFGISGGLFPGKSLSGEKIENAEAAYNGSISVELTYNNKLVYSEVEAEASSSLYIPAFVTKLLGSNVVKAKSTHVVTETPELIRTFNFAKYMWTRFGAGGPASGLSIGSFFGGAK</sequence>
<keyword evidence="1" id="KW-0812">Transmembrane</keyword>
<evidence type="ECO:0000256" key="1">
    <source>
        <dbReference type="SAM" id="Phobius"/>
    </source>
</evidence>
<keyword evidence="1" id="KW-1133">Transmembrane helix</keyword>
<gene>
    <name evidence="3" type="ORF">CFK37_12160</name>
</gene>
<dbReference type="Proteomes" id="UP000198312">
    <property type="component" value="Chromosome"/>
</dbReference>
<proteinExistence type="predicted"/>
<evidence type="ECO:0000259" key="2">
    <source>
        <dbReference type="Pfam" id="PF07811"/>
    </source>
</evidence>
<keyword evidence="1" id="KW-0472">Membrane</keyword>
<name>A0A220U411_9BACI</name>
<dbReference type="EMBL" id="CP022315">
    <property type="protein sequence ID" value="ASK62847.1"/>
    <property type="molecule type" value="Genomic_DNA"/>
</dbReference>
<dbReference type="InterPro" id="IPR012495">
    <property type="entry name" value="TadE-like_dom"/>
</dbReference>